<proteinExistence type="inferred from homology"/>
<accession>A0ABW2D7F1</accession>
<dbReference type="PANTHER" id="PTHR42888">
    <property type="entry name" value="50S RIBOSOMAL PROTEIN L36, CHLOROPLASTIC"/>
    <property type="match status" value="1"/>
</dbReference>
<keyword evidence="8" id="KW-1185">Reference proteome</keyword>
<evidence type="ECO:0000256" key="5">
    <source>
        <dbReference type="HAMAP-Rule" id="MF_00251"/>
    </source>
</evidence>
<organism evidence="7 8">
    <name type="scientific">Glycomyces mayteni</name>
    <dbReference type="NCBI Taxonomy" id="543887"/>
    <lineage>
        <taxon>Bacteria</taxon>
        <taxon>Bacillati</taxon>
        <taxon>Actinomycetota</taxon>
        <taxon>Actinomycetes</taxon>
        <taxon>Glycomycetales</taxon>
        <taxon>Glycomycetaceae</taxon>
        <taxon>Glycomyces</taxon>
    </lineage>
</organism>
<protein>
    <recommendedName>
        <fullName evidence="4 5">Large ribosomal subunit protein bL36</fullName>
    </recommendedName>
</protein>
<dbReference type="HAMAP" id="MF_00251">
    <property type="entry name" value="Ribosomal_bL36"/>
    <property type="match status" value="1"/>
</dbReference>
<evidence type="ECO:0000256" key="4">
    <source>
        <dbReference type="ARBA" id="ARBA00035186"/>
    </source>
</evidence>
<evidence type="ECO:0000256" key="2">
    <source>
        <dbReference type="ARBA" id="ARBA00022980"/>
    </source>
</evidence>
<evidence type="ECO:0000256" key="1">
    <source>
        <dbReference type="ARBA" id="ARBA00007645"/>
    </source>
</evidence>
<evidence type="ECO:0000256" key="6">
    <source>
        <dbReference type="RuleBase" id="RU000571"/>
    </source>
</evidence>
<name>A0ABW2D7F1_9ACTN</name>
<evidence type="ECO:0000313" key="7">
    <source>
        <dbReference type="EMBL" id="MFC6956653.1"/>
    </source>
</evidence>
<dbReference type="InterPro" id="IPR035977">
    <property type="entry name" value="Ribosomal_bL36_sp"/>
</dbReference>
<evidence type="ECO:0000313" key="8">
    <source>
        <dbReference type="Proteomes" id="UP001596470"/>
    </source>
</evidence>
<dbReference type="Proteomes" id="UP001596470">
    <property type="component" value="Unassembled WGS sequence"/>
</dbReference>
<dbReference type="EMBL" id="JBHSYS010000001">
    <property type="protein sequence ID" value="MFC6956653.1"/>
    <property type="molecule type" value="Genomic_DNA"/>
</dbReference>
<reference evidence="8" key="1">
    <citation type="journal article" date="2019" name="Int. J. Syst. Evol. Microbiol.">
        <title>The Global Catalogue of Microorganisms (GCM) 10K type strain sequencing project: providing services to taxonomists for standard genome sequencing and annotation.</title>
        <authorList>
            <consortium name="The Broad Institute Genomics Platform"/>
            <consortium name="The Broad Institute Genome Sequencing Center for Infectious Disease"/>
            <person name="Wu L."/>
            <person name="Ma J."/>
        </authorList>
    </citation>
    <scope>NUCLEOTIDE SEQUENCE [LARGE SCALE GENOMIC DNA]</scope>
    <source>
        <strain evidence="8">KACC 12634</strain>
    </source>
</reference>
<gene>
    <name evidence="5 7" type="primary">rpmJ</name>
    <name evidence="7" type="ORF">ACFQS3_05525</name>
</gene>
<comment type="caution">
    <text evidence="7">The sequence shown here is derived from an EMBL/GenBank/DDBJ whole genome shotgun (WGS) entry which is preliminary data.</text>
</comment>
<dbReference type="Pfam" id="PF00444">
    <property type="entry name" value="Ribosomal_L36"/>
    <property type="match status" value="1"/>
</dbReference>
<dbReference type="PROSITE" id="PS00828">
    <property type="entry name" value="RIBOSOMAL_L36"/>
    <property type="match status" value="1"/>
</dbReference>
<dbReference type="PANTHER" id="PTHR42888:SF1">
    <property type="entry name" value="LARGE RIBOSOMAL SUBUNIT PROTEIN BL36C"/>
    <property type="match status" value="1"/>
</dbReference>
<comment type="similarity">
    <text evidence="1 5 6">Belongs to the bacterial ribosomal protein bL36 family.</text>
</comment>
<keyword evidence="2 5" id="KW-0689">Ribosomal protein</keyword>
<dbReference type="SUPFAM" id="SSF57840">
    <property type="entry name" value="Ribosomal protein L36"/>
    <property type="match status" value="1"/>
</dbReference>
<keyword evidence="3 5" id="KW-0687">Ribonucleoprotein</keyword>
<dbReference type="InterPro" id="IPR000473">
    <property type="entry name" value="Ribosomal_bL36"/>
</dbReference>
<evidence type="ECO:0000256" key="3">
    <source>
        <dbReference type="ARBA" id="ARBA00023274"/>
    </source>
</evidence>
<dbReference type="NCBIfam" id="TIGR01022">
    <property type="entry name" value="rpmJ_bact"/>
    <property type="match status" value="1"/>
</dbReference>
<dbReference type="RefSeq" id="WP_359948168.1">
    <property type="nucleotide sequence ID" value="NZ_JBHMBP010000004.1"/>
</dbReference>
<sequence>MKVKPSVKVICKNCRVIRRHGRVMVICSTDPRHKQRQG</sequence>
<dbReference type="GO" id="GO:0005840">
    <property type="term" value="C:ribosome"/>
    <property type="evidence" value="ECO:0007669"/>
    <property type="project" value="UniProtKB-KW"/>
</dbReference>